<proteinExistence type="predicted"/>
<keyword evidence="4" id="KW-1185">Reference proteome</keyword>
<dbReference type="NCBIfam" id="TIGR04183">
    <property type="entry name" value="Por_Secre_tail"/>
    <property type="match status" value="1"/>
</dbReference>
<keyword evidence="1" id="KW-0732">Signal</keyword>
<reference evidence="3 4" key="1">
    <citation type="submission" date="2020-03" db="EMBL/GenBank/DDBJ databases">
        <title>Tamlana sp. nov, isolated from XXX.</title>
        <authorList>
            <person name="Cao W.R."/>
        </authorList>
    </citation>
    <scope>NUCLEOTIDE SEQUENCE [LARGE SCALE GENOMIC DNA]</scope>
    <source>
        <strain evidence="3 4">HST1-43</strain>
    </source>
</reference>
<dbReference type="InterPro" id="IPR026444">
    <property type="entry name" value="Secre_tail"/>
</dbReference>
<dbReference type="PANTHER" id="PTHR42754:SF1">
    <property type="entry name" value="LIPOPROTEIN"/>
    <property type="match status" value="1"/>
</dbReference>
<organism evidence="3 4">
    <name type="scientific">Tamlana crocina</name>
    <dbReference type="NCBI Taxonomy" id="393006"/>
    <lineage>
        <taxon>Bacteria</taxon>
        <taxon>Pseudomonadati</taxon>
        <taxon>Bacteroidota</taxon>
        <taxon>Flavobacteriia</taxon>
        <taxon>Flavobacteriales</taxon>
        <taxon>Flavobacteriaceae</taxon>
        <taxon>Tamlana</taxon>
    </lineage>
</organism>
<dbReference type="PANTHER" id="PTHR42754">
    <property type="entry name" value="ENDOGLUCANASE"/>
    <property type="match status" value="1"/>
</dbReference>
<evidence type="ECO:0000256" key="1">
    <source>
        <dbReference type="ARBA" id="ARBA00022729"/>
    </source>
</evidence>
<gene>
    <name evidence="3" type="ORF">HC176_12685</name>
</gene>
<dbReference type="RefSeq" id="WP_167918850.1">
    <property type="nucleotide sequence ID" value="NZ_JAAVJS010000018.1"/>
</dbReference>
<evidence type="ECO:0000313" key="3">
    <source>
        <dbReference type="EMBL" id="NJX16345.1"/>
    </source>
</evidence>
<comment type="caution">
    <text evidence="3">The sequence shown here is derived from an EMBL/GenBank/DDBJ whole genome shotgun (WGS) entry which is preliminary data.</text>
</comment>
<dbReference type="Proteomes" id="UP000760545">
    <property type="component" value="Unassembled WGS sequence"/>
</dbReference>
<dbReference type="EMBL" id="JAAVJS010000018">
    <property type="protein sequence ID" value="NJX16345.1"/>
    <property type="molecule type" value="Genomic_DNA"/>
</dbReference>
<protein>
    <submittedName>
        <fullName evidence="3">T9SS type A sorting domain-containing protein</fullName>
    </submittedName>
</protein>
<accession>A0ABX1DDB4</accession>
<sequence>MKPILLFIIFSVTVHFNLNAQIIWQNTIGGNSFDHIEDVIPTSDGGFMLIGSSESGISGDKSEASKGAADYWIVKTNSSGVVQWDKTYGGSGDDYAVTAIETADGSFVILGDSDSDISGDKSENSRGFTDVWVVKTNGSGSKTWDKTLGGDADEETTVIELTADGGYILGVIAESGISGDKTINTSNNEDYWVIKINASNTIDWQKTYGGTSEAISILTVLMPTDDGGYILAGDSDSNIGGDKTENSKGESDLWVLKINSTGTIEWQSTLGGDSFEYEPSGFKKAGGGYVFACTSSSNISGDKTESSNGDDIWLVELDSNGNLVGEKTFGTGSDEFPQQVLSTSDGHFIIVSDVDEASGDNTEAPNGDSDYWLFKVNNSTLSLEENKFMQHRVSVFPNPTSGNVNIKTNQKIEGIEIFDVTGKLISTPKPINNTANISHLPQGLYVLRIHSKNEVVNQRMVKK</sequence>
<evidence type="ECO:0000313" key="4">
    <source>
        <dbReference type="Proteomes" id="UP000760545"/>
    </source>
</evidence>
<name>A0ABX1DDB4_9FLAO</name>
<evidence type="ECO:0000259" key="2">
    <source>
        <dbReference type="Pfam" id="PF18962"/>
    </source>
</evidence>
<feature type="domain" description="Secretion system C-terminal sorting" evidence="2">
    <location>
        <begin position="395"/>
        <end position="460"/>
    </location>
</feature>
<dbReference type="Pfam" id="PF18962">
    <property type="entry name" value="Por_Secre_tail"/>
    <property type="match status" value="1"/>
</dbReference>